<evidence type="ECO:0000259" key="13">
    <source>
        <dbReference type="PROSITE" id="PS51192"/>
    </source>
</evidence>
<dbReference type="PANTHER" id="PTHR47959:SF25">
    <property type="entry name" value="RNA HELICASE"/>
    <property type="match status" value="1"/>
</dbReference>
<keyword evidence="8" id="KW-0539">Nucleus</keyword>
<evidence type="ECO:0000256" key="7">
    <source>
        <dbReference type="ARBA" id="ARBA00022884"/>
    </source>
</evidence>
<dbReference type="EC" id="3.6.4.13" evidence="2"/>
<dbReference type="GO" id="GO:0005730">
    <property type="term" value="C:nucleolus"/>
    <property type="evidence" value="ECO:0007669"/>
    <property type="project" value="UniProtKB-SubCell"/>
</dbReference>
<keyword evidence="7" id="KW-0694">RNA-binding</keyword>
<dbReference type="GO" id="GO:0003724">
    <property type="term" value="F:RNA helicase activity"/>
    <property type="evidence" value="ECO:0007669"/>
    <property type="project" value="UniProtKB-EC"/>
</dbReference>
<evidence type="ECO:0000256" key="10">
    <source>
        <dbReference type="ARBA" id="ARBA00047984"/>
    </source>
</evidence>
<comment type="subcellular location">
    <subcellularLocation>
        <location evidence="1">Nucleus</location>
        <location evidence="1">Nucleolus</location>
    </subcellularLocation>
</comment>
<evidence type="ECO:0000313" key="15">
    <source>
        <dbReference type="EMBL" id="KAK3533167.1"/>
    </source>
</evidence>
<gene>
    <name evidence="15" type="ORF">QTP70_012420</name>
</gene>
<dbReference type="InterPro" id="IPR027417">
    <property type="entry name" value="P-loop_NTPase"/>
</dbReference>
<comment type="similarity">
    <text evidence="9">Belongs to the DEAD box helicase family. DDX49/DBP8 subfamily.</text>
</comment>
<feature type="compositionally biased region" description="Basic residues" evidence="12">
    <location>
        <begin position="350"/>
        <end position="361"/>
    </location>
</feature>
<dbReference type="PROSITE" id="PS51194">
    <property type="entry name" value="HELICASE_CTER"/>
    <property type="match status" value="1"/>
</dbReference>
<evidence type="ECO:0000256" key="11">
    <source>
        <dbReference type="RuleBase" id="RU000492"/>
    </source>
</evidence>
<dbReference type="SUPFAM" id="SSF52540">
    <property type="entry name" value="P-loop containing nucleoside triphosphate hydrolases"/>
    <property type="match status" value="1"/>
</dbReference>
<keyword evidence="5 11" id="KW-0347">Helicase</keyword>
<dbReference type="InterPro" id="IPR014001">
    <property type="entry name" value="Helicase_ATP-bd"/>
</dbReference>
<evidence type="ECO:0000256" key="8">
    <source>
        <dbReference type="ARBA" id="ARBA00023242"/>
    </source>
</evidence>
<protein>
    <recommendedName>
        <fullName evidence="2">RNA helicase</fullName>
        <ecNumber evidence="2">3.6.4.13</ecNumber>
    </recommendedName>
</protein>
<feature type="domain" description="Helicase ATP-binding" evidence="13">
    <location>
        <begin position="1"/>
        <end position="104"/>
    </location>
</feature>
<evidence type="ECO:0000259" key="14">
    <source>
        <dbReference type="PROSITE" id="PS51194"/>
    </source>
</evidence>
<dbReference type="InterPro" id="IPR011545">
    <property type="entry name" value="DEAD/DEAH_box_helicase_dom"/>
</dbReference>
<evidence type="ECO:0000313" key="16">
    <source>
        <dbReference type="Proteomes" id="UP001274896"/>
    </source>
</evidence>
<evidence type="ECO:0000256" key="9">
    <source>
        <dbReference type="ARBA" id="ARBA00038380"/>
    </source>
</evidence>
<evidence type="ECO:0000256" key="5">
    <source>
        <dbReference type="ARBA" id="ARBA00022806"/>
    </source>
</evidence>
<dbReference type="SMART" id="SM00490">
    <property type="entry name" value="HELICc"/>
    <property type="match status" value="1"/>
</dbReference>
<dbReference type="GO" id="GO:0005829">
    <property type="term" value="C:cytosol"/>
    <property type="evidence" value="ECO:0007669"/>
    <property type="project" value="TreeGrafter"/>
</dbReference>
<comment type="catalytic activity">
    <reaction evidence="10">
        <text>ATP + H2O = ADP + phosphate + H(+)</text>
        <dbReference type="Rhea" id="RHEA:13065"/>
        <dbReference type="ChEBI" id="CHEBI:15377"/>
        <dbReference type="ChEBI" id="CHEBI:15378"/>
        <dbReference type="ChEBI" id="CHEBI:30616"/>
        <dbReference type="ChEBI" id="CHEBI:43474"/>
        <dbReference type="ChEBI" id="CHEBI:456216"/>
        <dbReference type="EC" id="3.6.4.13"/>
    </reaction>
</comment>
<keyword evidence="4 11" id="KW-0378">Hydrolase</keyword>
<feature type="region of interest" description="Disordered" evidence="12">
    <location>
        <begin position="350"/>
        <end position="374"/>
    </location>
</feature>
<reference evidence="15" key="1">
    <citation type="submission" date="2023-06" db="EMBL/GenBank/DDBJ databases">
        <title>Male Hemibagrus guttatus genome.</title>
        <authorList>
            <person name="Bian C."/>
        </authorList>
    </citation>
    <scope>NUCLEOTIDE SEQUENCE</scope>
    <source>
        <strain evidence="15">Male_cb2023</strain>
        <tissue evidence="15">Muscle</tissue>
    </source>
</reference>
<dbReference type="GO" id="GO:0005524">
    <property type="term" value="F:ATP binding"/>
    <property type="evidence" value="ECO:0007669"/>
    <property type="project" value="UniProtKB-KW"/>
</dbReference>
<evidence type="ECO:0000256" key="3">
    <source>
        <dbReference type="ARBA" id="ARBA00022741"/>
    </source>
</evidence>
<dbReference type="GO" id="GO:0003723">
    <property type="term" value="F:RNA binding"/>
    <property type="evidence" value="ECO:0007669"/>
    <property type="project" value="UniProtKB-KW"/>
</dbReference>
<evidence type="ECO:0000256" key="4">
    <source>
        <dbReference type="ARBA" id="ARBA00022801"/>
    </source>
</evidence>
<keyword evidence="16" id="KW-1185">Reference proteome</keyword>
<evidence type="ECO:0000256" key="6">
    <source>
        <dbReference type="ARBA" id="ARBA00022840"/>
    </source>
</evidence>
<dbReference type="PROSITE" id="PS51192">
    <property type="entry name" value="HELICASE_ATP_BIND_1"/>
    <property type="match status" value="1"/>
</dbReference>
<dbReference type="InterPro" id="IPR000629">
    <property type="entry name" value="RNA-helicase_DEAD-box_CS"/>
</dbReference>
<dbReference type="GO" id="GO:0016787">
    <property type="term" value="F:hydrolase activity"/>
    <property type="evidence" value="ECO:0007669"/>
    <property type="project" value="UniProtKB-KW"/>
</dbReference>
<accession>A0AAE0QUN0</accession>
<dbReference type="EMBL" id="JAUCMX010000010">
    <property type="protein sequence ID" value="KAK3533167.1"/>
    <property type="molecule type" value="Genomic_DNA"/>
</dbReference>
<name>A0AAE0QUN0_9TELE</name>
<keyword evidence="6 11" id="KW-0067">ATP-binding</keyword>
<evidence type="ECO:0000256" key="1">
    <source>
        <dbReference type="ARBA" id="ARBA00004604"/>
    </source>
</evidence>
<dbReference type="CDD" id="cd18787">
    <property type="entry name" value="SF2_C_DEAD"/>
    <property type="match status" value="1"/>
</dbReference>
<dbReference type="FunFam" id="3.40.50.300:FF:000993">
    <property type="entry name" value="probable ATP-dependent RNA helicase DDX49"/>
    <property type="match status" value="1"/>
</dbReference>
<dbReference type="InterPro" id="IPR001650">
    <property type="entry name" value="Helicase_C-like"/>
</dbReference>
<evidence type="ECO:0000256" key="12">
    <source>
        <dbReference type="SAM" id="MobiDB-lite"/>
    </source>
</evidence>
<keyword evidence="3 11" id="KW-0547">Nucleotide-binding</keyword>
<feature type="compositionally biased region" description="Polar residues" evidence="12">
    <location>
        <begin position="362"/>
        <end position="374"/>
    </location>
</feature>
<dbReference type="Pfam" id="PF00270">
    <property type="entry name" value="DEAD"/>
    <property type="match status" value="1"/>
</dbReference>
<dbReference type="PROSITE" id="PS00039">
    <property type="entry name" value="DEAD_ATP_HELICASE"/>
    <property type="match status" value="1"/>
</dbReference>
<dbReference type="Proteomes" id="UP001274896">
    <property type="component" value="Unassembled WGS sequence"/>
</dbReference>
<comment type="caution">
    <text evidence="15">The sequence shown here is derived from an EMBL/GenBank/DDBJ whole genome shotgun (WGS) entry which is preliminary data.</text>
</comment>
<dbReference type="PANTHER" id="PTHR47959">
    <property type="entry name" value="ATP-DEPENDENT RNA HELICASE RHLE-RELATED"/>
    <property type="match status" value="1"/>
</dbReference>
<dbReference type="InterPro" id="IPR050079">
    <property type="entry name" value="DEAD_box_RNA_helicase"/>
</dbReference>
<organism evidence="15 16">
    <name type="scientific">Hemibagrus guttatus</name>
    <dbReference type="NCBI Taxonomy" id="175788"/>
    <lineage>
        <taxon>Eukaryota</taxon>
        <taxon>Metazoa</taxon>
        <taxon>Chordata</taxon>
        <taxon>Craniata</taxon>
        <taxon>Vertebrata</taxon>
        <taxon>Euteleostomi</taxon>
        <taxon>Actinopterygii</taxon>
        <taxon>Neopterygii</taxon>
        <taxon>Teleostei</taxon>
        <taxon>Ostariophysi</taxon>
        <taxon>Siluriformes</taxon>
        <taxon>Bagridae</taxon>
        <taxon>Hemibagrus</taxon>
    </lineage>
</organism>
<dbReference type="Gene3D" id="3.40.50.300">
    <property type="entry name" value="P-loop containing nucleotide triphosphate hydrolases"/>
    <property type="match status" value="2"/>
</dbReference>
<dbReference type="Pfam" id="PF00271">
    <property type="entry name" value="Helicase_C"/>
    <property type="match status" value="1"/>
</dbReference>
<proteinExistence type="inferred from homology"/>
<dbReference type="AlphaFoldDB" id="A0AAE0QUN0"/>
<feature type="domain" description="Helicase C-terminal" evidence="14">
    <location>
        <begin position="131"/>
        <end position="279"/>
    </location>
</feature>
<sequence>MIWKPYMVTQGLELSRKPHVVVATPGRLADHIRSSDTFDMKRLRFLILDEADRLLEQGCTDFTKDLEVILNVVPAKRQTLLFSATLTDTLQELKSIAMNKPFFWEQKSEVRTVEELDQRYILTPEKVKDAYLVNLIQKFQDEHDDWSIMIFTNTCKNCQILTMMLREFKFPAIALHSMMKQRQRFANLAKFKSNVFKILIATDVAARGLDIPTVQVVINHNTPGLPKIYIHRVGRTARAGRNGVSITLVTQYDIHLVGAIEEQIQAKLKEYPVQEKEVLKILTQVNVTRRQCEIKLEATDFDEKKEINKKKQMILEGKDPDLEEKRKNELAKIKREKRKFKGRVQEAIQKKKGKMLMKKTNCKTAPSQTAPGSS</sequence>
<evidence type="ECO:0000256" key="2">
    <source>
        <dbReference type="ARBA" id="ARBA00012552"/>
    </source>
</evidence>